<dbReference type="Pfam" id="PF00756">
    <property type="entry name" value="Esterase"/>
    <property type="match status" value="1"/>
</dbReference>
<protein>
    <submittedName>
        <fullName evidence="2">Esterase family protein</fullName>
    </submittedName>
</protein>
<sequence>MDGKEPYELGPDSRPKDGVPRGTVTPHREFESTFVYPETRRTYNLYVPAQYDPAKPACLMVFQDGDEYAGPIVNVPVVFDNLIASGEMPVTIALFVNPGNPGPGAPVYGGTGNRNVEYDNCNADYATFLAEELIPQISQEYNISGDPEHRAICGISSGGACAFTAGWFRPDQFRKVVSHCGSFIEIMGAHNYPSWIRRQYRRPLKVYLQTGAKDLDIKLGHIPLANREMEAALLYRGYDVRLEFGEGGHTLIHGGALFPDTMRWLWSDVV</sequence>
<gene>
    <name evidence="2" type="ORF">JIG36_03890</name>
</gene>
<proteinExistence type="predicted"/>
<keyword evidence="3" id="KW-1185">Reference proteome</keyword>
<dbReference type="Gene3D" id="3.40.50.1820">
    <property type="entry name" value="alpha/beta hydrolase"/>
    <property type="match status" value="1"/>
</dbReference>
<name>A0ABS2A4D6_9ACTN</name>
<evidence type="ECO:0000256" key="1">
    <source>
        <dbReference type="SAM" id="MobiDB-lite"/>
    </source>
</evidence>
<dbReference type="InterPro" id="IPR050583">
    <property type="entry name" value="Mycobacterial_A85_antigen"/>
</dbReference>
<feature type="region of interest" description="Disordered" evidence="1">
    <location>
        <begin position="1"/>
        <end position="26"/>
    </location>
</feature>
<dbReference type="PANTHER" id="PTHR48098:SF3">
    <property type="entry name" value="IRON(III) ENTEROBACTIN ESTERASE"/>
    <property type="match status" value="1"/>
</dbReference>
<comment type="caution">
    <text evidence="2">The sequence shown here is derived from an EMBL/GenBank/DDBJ whole genome shotgun (WGS) entry which is preliminary data.</text>
</comment>
<dbReference type="PANTHER" id="PTHR48098">
    <property type="entry name" value="ENTEROCHELIN ESTERASE-RELATED"/>
    <property type="match status" value="1"/>
</dbReference>
<evidence type="ECO:0000313" key="3">
    <source>
        <dbReference type="Proteomes" id="UP000632138"/>
    </source>
</evidence>
<dbReference type="EMBL" id="JAENHP010000001">
    <property type="protein sequence ID" value="MBM2614694.1"/>
    <property type="molecule type" value="Genomic_DNA"/>
</dbReference>
<dbReference type="SUPFAM" id="SSF53474">
    <property type="entry name" value="alpha/beta-Hydrolases"/>
    <property type="match status" value="1"/>
</dbReference>
<evidence type="ECO:0000313" key="2">
    <source>
        <dbReference type="EMBL" id="MBM2614694.1"/>
    </source>
</evidence>
<feature type="compositionally biased region" description="Basic and acidic residues" evidence="1">
    <location>
        <begin position="1"/>
        <end position="19"/>
    </location>
</feature>
<organism evidence="2 3">
    <name type="scientific">Paractinoplanes ovalisporus</name>
    <dbReference type="NCBI Taxonomy" id="2810368"/>
    <lineage>
        <taxon>Bacteria</taxon>
        <taxon>Bacillati</taxon>
        <taxon>Actinomycetota</taxon>
        <taxon>Actinomycetes</taxon>
        <taxon>Micromonosporales</taxon>
        <taxon>Micromonosporaceae</taxon>
        <taxon>Paractinoplanes</taxon>
    </lineage>
</organism>
<reference evidence="2 3" key="1">
    <citation type="submission" date="2021-01" db="EMBL/GenBank/DDBJ databases">
        <title>Actinoplanes sp. nov. LDG1-06 isolated from lichen.</title>
        <authorList>
            <person name="Saeng-In P."/>
            <person name="Phongsopitanun W."/>
            <person name="Kanchanasin P."/>
            <person name="Yuki M."/>
            <person name="Kudo T."/>
            <person name="Ohkuma M."/>
            <person name="Tanasupawat S."/>
        </authorList>
    </citation>
    <scope>NUCLEOTIDE SEQUENCE [LARGE SCALE GENOMIC DNA]</scope>
    <source>
        <strain evidence="2 3">LDG1-06</strain>
    </source>
</reference>
<accession>A0ABS2A4D6</accession>
<dbReference type="InterPro" id="IPR000801">
    <property type="entry name" value="Esterase-like"/>
</dbReference>
<dbReference type="Proteomes" id="UP000632138">
    <property type="component" value="Unassembled WGS sequence"/>
</dbReference>
<dbReference type="InterPro" id="IPR029058">
    <property type="entry name" value="AB_hydrolase_fold"/>
</dbReference>